<accession>A0A1T4LFY0</accession>
<dbReference type="RefSeq" id="WP_078706507.1">
    <property type="nucleotide sequence ID" value="NZ_FUXL01000001.1"/>
</dbReference>
<evidence type="ECO:0000256" key="4">
    <source>
        <dbReference type="ARBA" id="ARBA00023004"/>
    </source>
</evidence>
<dbReference type="PANTHER" id="PTHR10849">
    <property type="entry name" value="NADH DEHYDROGENASE UBIQUINONE IRON-SULFUR PROTEIN 8, MITOCHONDRIAL"/>
    <property type="match status" value="1"/>
</dbReference>
<feature type="domain" description="4Fe-4S ferredoxin-type" evidence="7">
    <location>
        <begin position="33"/>
        <end position="62"/>
    </location>
</feature>
<dbReference type="GO" id="GO:0016651">
    <property type="term" value="F:oxidoreductase activity, acting on NAD(P)H"/>
    <property type="evidence" value="ECO:0007669"/>
    <property type="project" value="InterPro"/>
</dbReference>
<evidence type="ECO:0000259" key="7">
    <source>
        <dbReference type="PROSITE" id="PS51379"/>
    </source>
</evidence>
<keyword evidence="8" id="KW-0456">Lyase</keyword>
<dbReference type="InterPro" id="IPR017896">
    <property type="entry name" value="4Fe4S_Fe-S-bd"/>
</dbReference>
<evidence type="ECO:0000256" key="5">
    <source>
        <dbReference type="ARBA" id="ARBA00023014"/>
    </source>
</evidence>
<dbReference type="SUPFAM" id="SSF54862">
    <property type="entry name" value="4Fe-4S ferredoxins"/>
    <property type="match status" value="1"/>
</dbReference>
<keyword evidence="9" id="KW-1185">Reference proteome</keyword>
<dbReference type="PROSITE" id="PS51379">
    <property type="entry name" value="4FE4S_FER_2"/>
    <property type="match status" value="2"/>
</dbReference>
<organism evidence="8 9">
    <name type="scientific">Consotaella salsifontis</name>
    <dbReference type="NCBI Taxonomy" id="1365950"/>
    <lineage>
        <taxon>Bacteria</taxon>
        <taxon>Pseudomonadati</taxon>
        <taxon>Pseudomonadota</taxon>
        <taxon>Alphaproteobacteria</taxon>
        <taxon>Hyphomicrobiales</taxon>
        <taxon>Aurantimonadaceae</taxon>
        <taxon>Consotaella</taxon>
    </lineage>
</organism>
<dbReference type="PROSITE" id="PS00198">
    <property type="entry name" value="4FE4S_FER_1"/>
    <property type="match status" value="2"/>
</dbReference>
<evidence type="ECO:0000256" key="1">
    <source>
        <dbReference type="ARBA" id="ARBA00022485"/>
    </source>
</evidence>
<evidence type="ECO:0000256" key="6">
    <source>
        <dbReference type="ARBA" id="ARBA00023075"/>
    </source>
</evidence>
<keyword evidence="1" id="KW-0004">4Fe-4S</keyword>
<protein>
    <submittedName>
        <fullName evidence="8">Formate hydrogenlyase subunit 6/NADH:ubiquinone oxidoreductase subunit (Chain I)</fullName>
    </submittedName>
</protein>
<keyword evidence="3" id="KW-0677">Repeat</keyword>
<evidence type="ECO:0000313" key="9">
    <source>
        <dbReference type="Proteomes" id="UP000190135"/>
    </source>
</evidence>
<dbReference type="OrthoDB" id="9808559at2"/>
<evidence type="ECO:0000256" key="2">
    <source>
        <dbReference type="ARBA" id="ARBA00022723"/>
    </source>
</evidence>
<feature type="domain" description="4Fe-4S ferredoxin-type" evidence="7">
    <location>
        <begin position="64"/>
        <end position="95"/>
    </location>
</feature>
<dbReference type="GO" id="GO:0016020">
    <property type="term" value="C:membrane"/>
    <property type="evidence" value="ECO:0007669"/>
    <property type="project" value="InterPro"/>
</dbReference>
<dbReference type="EMBL" id="FUXL01000001">
    <property type="protein sequence ID" value="SJZ53531.1"/>
    <property type="molecule type" value="Genomic_DNA"/>
</dbReference>
<proteinExistence type="predicted"/>
<dbReference type="GO" id="GO:0016829">
    <property type="term" value="F:lyase activity"/>
    <property type="evidence" value="ECO:0007669"/>
    <property type="project" value="UniProtKB-KW"/>
</dbReference>
<keyword evidence="2" id="KW-0479">Metal-binding</keyword>
<dbReference type="GO" id="GO:0046872">
    <property type="term" value="F:metal ion binding"/>
    <property type="evidence" value="ECO:0007669"/>
    <property type="project" value="UniProtKB-KW"/>
</dbReference>
<sequence length="169" mass="19006">MNFLRLFARNLREGPYTEAFPFAPAPTAKRFRGKIEFDAETCEGCRLCERVCPAGAIKMERTAEGMTFDCWHDTCVFCGNCEFHCPTKSIHQTADWHLAHRQEDKYRMVEHGLIPFQVCTECGSKGLATAPAAGSANPPLTAEEFQHVKSLCPKCRGKFMRARKTKAKA</sequence>
<dbReference type="InterPro" id="IPR017900">
    <property type="entry name" value="4Fe4S_Fe_S_CS"/>
</dbReference>
<dbReference type="Pfam" id="PF12838">
    <property type="entry name" value="Fer4_7"/>
    <property type="match status" value="1"/>
</dbReference>
<dbReference type="Proteomes" id="UP000190135">
    <property type="component" value="Unassembled WGS sequence"/>
</dbReference>
<keyword evidence="4" id="KW-0408">Iron</keyword>
<gene>
    <name evidence="8" type="ORF">SAMN05428963_101203</name>
</gene>
<dbReference type="GO" id="GO:0051539">
    <property type="term" value="F:4 iron, 4 sulfur cluster binding"/>
    <property type="evidence" value="ECO:0007669"/>
    <property type="project" value="UniProtKB-KW"/>
</dbReference>
<reference evidence="8 9" key="1">
    <citation type="submission" date="2017-02" db="EMBL/GenBank/DDBJ databases">
        <authorList>
            <person name="Peterson S.W."/>
        </authorList>
    </citation>
    <scope>NUCLEOTIDE SEQUENCE [LARGE SCALE GENOMIC DNA]</scope>
    <source>
        <strain evidence="8 9">USBA 369</strain>
    </source>
</reference>
<keyword evidence="6 8" id="KW-0830">Ubiquinone</keyword>
<keyword evidence="5" id="KW-0411">Iron-sulfur</keyword>
<dbReference type="Gene3D" id="3.30.70.3270">
    <property type="match status" value="1"/>
</dbReference>
<dbReference type="STRING" id="1365950.SAMN05428963_101203"/>
<dbReference type="InterPro" id="IPR010226">
    <property type="entry name" value="NADH_quinone_OxRdtase_chainI"/>
</dbReference>
<evidence type="ECO:0000313" key="8">
    <source>
        <dbReference type="EMBL" id="SJZ53531.1"/>
    </source>
</evidence>
<name>A0A1T4LFY0_9HYPH</name>
<evidence type="ECO:0000256" key="3">
    <source>
        <dbReference type="ARBA" id="ARBA00022737"/>
    </source>
</evidence>
<dbReference type="AlphaFoldDB" id="A0A1T4LFY0"/>